<sequence length="345" mass="37121">MSDGPEGGERRGFITGGSWCVDRNKLIEFWPEEDSICEILSEERRNGGSGSNLAIDMKKLDPAMPVETIAIVGDDDDGRFLQAEADRYGIDRRQMTVSRAAPTHYTECFGSQRTGRRTHMTFNGVGALLSPDHFDFSATRTRILHLGLPGVHRTMDAPWQGEANGWVAVLKKARAAGLLTNIELVSIAPSRVAALARPCLPHLDLMVVNDHEIGAVAGEQTVTPEGTDVEACIRAMHWVLQHGTLRMVAVHFPRGGLALARGGELIRQPSLRVPKESIVGANGAGDAFAAGFLYGFHEGWQPAECLALAHATAGASLRGISTTGTVESWQTCQALAKQWGPGPAI</sequence>
<dbReference type="EMBL" id="JAUYVI010000002">
    <property type="protein sequence ID" value="MDQ7246919.1"/>
    <property type="molecule type" value="Genomic_DNA"/>
</dbReference>
<evidence type="ECO:0000313" key="4">
    <source>
        <dbReference type="EMBL" id="MDQ7246919.1"/>
    </source>
</evidence>
<protein>
    <submittedName>
        <fullName evidence="4">Carbohydrate kinase family protein</fullName>
    </submittedName>
</protein>
<comment type="caution">
    <text evidence="4">The sequence shown here is derived from an EMBL/GenBank/DDBJ whole genome shotgun (WGS) entry which is preliminary data.</text>
</comment>
<dbReference type="Pfam" id="PF00294">
    <property type="entry name" value="PfkB"/>
    <property type="match status" value="1"/>
</dbReference>
<name>A0ABU0YGR9_9PROT</name>
<dbReference type="InterPro" id="IPR029056">
    <property type="entry name" value="Ribokinase-like"/>
</dbReference>
<evidence type="ECO:0000256" key="2">
    <source>
        <dbReference type="ARBA" id="ARBA00022777"/>
    </source>
</evidence>
<dbReference type="Proteomes" id="UP001230156">
    <property type="component" value="Unassembled WGS sequence"/>
</dbReference>
<evidence type="ECO:0000313" key="5">
    <source>
        <dbReference type="Proteomes" id="UP001230156"/>
    </source>
</evidence>
<organism evidence="4 5">
    <name type="scientific">Dongia sedimenti</name>
    <dbReference type="NCBI Taxonomy" id="3064282"/>
    <lineage>
        <taxon>Bacteria</taxon>
        <taxon>Pseudomonadati</taxon>
        <taxon>Pseudomonadota</taxon>
        <taxon>Alphaproteobacteria</taxon>
        <taxon>Rhodospirillales</taxon>
        <taxon>Dongiaceae</taxon>
        <taxon>Dongia</taxon>
    </lineage>
</organism>
<dbReference type="SUPFAM" id="SSF53613">
    <property type="entry name" value="Ribokinase-like"/>
    <property type="match status" value="1"/>
</dbReference>
<dbReference type="Gene3D" id="3.40.1190.20">
    <property type="match status" value="1"/>
</dbReference>
<evidence type="ECO:0000256" key="1">
    <source>
        <dbReference type="ARBA" id="ARBA00022679"/>
    </source>
</evidence>
<evidence type="ECO:0000259" key="3">
    <source>
        <dbReference type="Pfam" id="PF00294"/>
    </source>
</evidence>
<accession>A0ABU0YGR9</accession>
<dbReference type="RefSeq" id="WP_379954335.1">
    <property type="nucleotide sequence ID" value="NZ_JAUYVI010000002.1"/>
</dbReference>
<dbReference type="PANTHER" id="PTHR10584:SF166">
    <property type="entry name" value="RIBOKINASE"/>
    <property type="match status" value="1"/>
</dbReference>
<dbReference type="InterPro" id="IPR011611">
    <property type="entry name" value="PfkB_dom"/>
</dbReference>
<proteinExistence type="predicted"/>
<keyword evidence="2 4" id="KW-0418">Kinase</keyword>
<keyword evidence="5" id="KW-1185">Reference proteome</keyword>
<keyword evidence="1" id="KW-0808">Transferase</keyword>
<gene>
    <name evidence="4" type="ORF">Q8A70_04555</name>
</gene>
<reference evidence="5" key="1">
    <citation type="submission" date="2023-08" db="EMBL/GenBank/DDBJ databases">
        <title>Rhodospirillaceae gen. nov., a novel taxon isolated from the Yangtze River Yuezi River estuary sludge.</title>
        <authorList>
            <person name="Ruan L."/>
        </authorList>
    </citation>
    <scope>NUCLEOTIDE SEQUENCE [LARGE SCALE GENOMIC DNA]</scope>
    <source>
        <strain evidence="5">R-7</strain>
    </source>
</reference>
<dbReference type="GO" id="GO:0016301">
    <property type="term" value="F:kinase activity"/>
    <property type="evidence" value="ECO:0007669"/>
    <property type="project" value="UniProtKB-KW"/>
</dbReference>
<dbReference type="PANTHER" id="PTHR10584">
    <property type="entry name" value="SUGAR KINASE"/>
    <property type="match status" value="1"/>
</dbReference>
<feature type="domain" description="Carbohydrate kinase PfkB" evidence="3">
    <location>
        <begin position="34"/>
        <end position="324"/>
    </location>
</feature>